<gene>
    <name evidence="1" type="ORF">PoB_006331900</name>
</gene>
<reference evidence="1 2" key="1">
    <citation type="journal article" date="2021" name="Elife">
        <title>Chloroplast acquisition without the gene transfer in kleptoplastic sea slugs, Plakobranchus ocellatus.</title>
        <authorList>
            <person name="Maeda T."/>
            <person name="Takahashi S."/>
            <person name="Yoshida T."/>
            <person name="Shimamura S."/>
            <person name="Takaki Y."/>
            <person name="Nagai Y."/>
            <person name="Toyoda A."/>
            <person name="Suzuki Y."/>
            <person name="Arimoto A."/>
            <person name="Ishii H."/>
            <person name="Satoh N."/>
            <person name="Nishiyama T."/>
            <person name="Hasebe M."/>
            <person name="Maruyama T."/>
            <person name="Minagawa J."/>
            <person name="Obokata J."/>
            <person name="Shigenobu S."/>
        </authorList>
    </citation>
    <scope>NUCLEOTIDE SEQUENCE [LARGE SCALE GENOMIC DNA]</scope>
</reference>
<organism evidence="1 2">
    <name type="scientific">Plakobranchus ocellatus</name>
    <dbReference type="NCBI Taxonomy" id="259542"/>
    <lineage>
        <taxon>Eukaryota</taxon>
        <taxon>Metazoa</taxon>
        <taxon>Spiralia</taxon>
        <taxon>Lophotrochozoa</taxon>
        <taxon>Mollusca</taxon>
        <taxon>Gastropoda</taxon>
        <taxon>Heterobranchia</taxon>
        <taxon>Euthyneura</taxon>
        <taxon>Panpulmonata</taxon>
        <taxon>Sacoglossa</taxon>
        <taxon>Placobranchoidea</taxon>
        <taxon>Plakobranchidae</taxon>
        <taxon>Plakobranchus</taxon>
    </lineage>
</organism>
<sequence>MFSCDEILPVLQWCHRTVQKGMVPRIHPKKVSLINKPFNYVATDVVGLINPPSEVRHIFIPTLIEYVACYAEALSLRKIDAETVAKALMEIYRRLGVREEVLSDQGTPAL</sequence>
<dbReference type="InterPro" id="IPR036397">
    <property type="entry name" value="RNaseH_sf"/>
</dbReference>
<dbReference type="EMBL" id="BLXT01007141">
    <property type="protein sequence ID" value="GFO36814.1"/>
    <property type="molecule type" value="Genomic_DNA"/>
</dbReference>
<dbReference type="Proteomes" id="UP000735302">
    <property type="component" value="Unassembled WGS sequence"/>
</dbReference>
<dbReference type="SUPFAM" id="SSF53098">
    <property type="entry name" value="Ribonuclease H-like"/>
    <property type="match status" value="1"/>
</dbReference>
<protein>
    <submittedName>
        <fullName evidence="1">Zinc finger protein</fullName>
    </submittedName>
</protein>
<proteinExistence type="predicted"/>
<dbReference type="Gene3D" id="3.30.420.10">
    <property type="entry name" value="Ribonuclease H-like superfamily/Ribonuclease H"/>
    <property type="match status" value="1"/>
</dbReference>
<evidence type="ECO:0000313" key="2">
    <source>
        <dbReference type="Proteomes" id="UP000735302"/>
    </source>
</evidence>
<dbReference type="InterPro" id="IPR012337">
    <property type="entry name" value="RNaseH-like_sf"/>
</dbReference>
<name>A0AAV4CY86_9GAST</name>
<dbReference type="GO" id="GO:0003676">
    <property type="term" value="F:nucleic acid binding"/>
    <property type="evidence" value="ECO:0007669"/>
    <property type="project" value="InterPro"/>
</dbReference>
<accession>A0AAV4CY86</accession>
<keyword evidence="2" id="KW-1185">Reference proteome</keyword>
<dbReference type="AlphaFoldDB" id="A0AAV4CY86"/>
<evidence type="ECO:0000313" key="1">
    <source>
        <dbReference type="EMBL" id="GFO36814.1"/>
    </source>
</evidence>
<comment type="caution">
    <text evidence="1">The sequence shown here is derived from an EMBL/GenBank/DDBJ whole genome shotgun (WGS) entry which is preliminary data.</text>
</comment>